<keyword evidence="8" id="KW-0378">Hydrolase</keyword>
<keyword evidence="9" id="KW-0482">Metalloprotease</keyword>
<dbReference type="GO" id="GO:0070006">
    <property type="term" value="F:metalloaminopeptidase activity"/>
    <property type="evidence" value="ECO:0007669"/>
    <property type="project" value="InterPro"/>
</dbReference>
<dbReference type="GO" id="GO:0005634">
    <property type="term" value="C:nucleus"/>
    <property type="evidence" value="ECO:0007669"/>
    <property type="project" value="EnsemblFungi"/>
</dbReference>
<reference evidence="14" key="1">
    <citation type="submission" date="2015-05" db="EMBL/GenBank/DDBJ databases">
        <authorList>
            <person name="Fogelqvist Johan"/>
        </authorList>
    </citation>
    <scope>NUCLEOTIDE SEQUENCE [LARGE SCALE GENOMIC DNA]</scope>
</reference>
<dbReference type="EMBL" id="CVQI01004446">
    <property type="protein sequence ID" value="CRK13792.1"/>
    <property type="molecule type" value="Genomic_DNA"/>
</dbReference>
<dbReference type="CDD" id="cd01087">
    <property type="entry name" value="Prolidase"/>
    <property type="match status" value="1"/>
</dbReference>
<evidence type="ECO:0000313" key="13">
    <source>
        <dbReference type="EMBL" id="CRK13792.1"/>
    </source>
</evidence>
<dbReference type="Gene3D" id="3.40.350.10">
    <property type="entry name" value="Creatinase/prolidase N-terminal domain"/>
    <property type="match status" value="1"/>
</dbReference>
<evidence type="ECO:0000256" key="4">
    <source>
        <dbReference type="ARBA" id="ARBA00008766"/>
    </source>
</evidence>
<sequence>MSLFRLTQRSLRCSVPSCSIRASLPTPSSRRHALRTFASVSAADLQFGQPVHETHPHILKAGEITPGITAQEYYDRRANLAHRLPEGALAILPAAELKYRSGAVFHPYRQESNFLYLTGWAEGDSLAVIRNTGPQWGDFTFHLFCQSKDATAEQWSGPRNGIQAAADIFNADDAGDINRIDKLLPEIVKSATRVYTDLERPRQGHTESKLWSLVKGDKSWWPSTRSPLYPILNTLRAIKSPAEIANMRKAGQISGRVITDAMRRAWTREKDLHNFLDYRFAVDGCDGPAYIPVVGGGRNGSCIHYVLNNDVLRPGDMVMVDAGGEYGTYVTDITRTWPLDGKFTPPQRDLYEAVLKVQRASVALCREDARLTLDDIHDHTYRGLHEELKNLGFDIAHRDVDRLFPHHVGHYIGLDVHDVPGYGRRVPLKSGHCVTVEPGVYVPDDERWPKHFRGLGVRIEDSICVDASSPFILTTEAVKEVADIEALRD</sequence>
<evidence type="ECO:0000256" key="7">
    <source>
        <dbReference type="ARBA" id="ARBA00022723"/>
    </source>
</evidence>
<dbReference type="GO" id="GO:0050821">
    <property type="term" value="P:protein stabilization"/>
    <property type="evidence" value="ECO:0007669"/>
    <property type="project" value="EnsemblFungi"/>
</dbReference>
<accession>A0A0G4KVN1</accession>
<name>A0A0G4KVN1_VERLO</name>
<comment type="cofactor">
    <cofactor evidence="2">
        <name>Mn(2+)</name>
        <dbReference type="ChEBI" id="CHEBI:29035"/>
    </cofactor>
</comment>
<protein>
    <recommendedName>
        <fullName evidence="5">Xaa-Pro aminopeptidase</fullName>
        <ecNumber evidence="5">3.4.11.9</ecNumber>
    </recommendedName>
    <alternativeName>
        <fullName evidence="11">Aminoacylproline aminopeptidase</fullName>
    </alternativeName>
</protein>
<gene>
    <name evidence="13" type="ORF">BN1723_002025</name>
</gene>
<dbReference type="EC" id="3.4.11.9" evidence="5"/>
<evidence type="ECO:0000256" key="8">
    <source>
        <dbReference type="ARBA" id="ARBA00022801"/>
    </source>
</evidence>
<proteinExistence type="inferred from homology"/>
<feature type="domain" description="Aminopeptidase P N-terminal" evidence="12">
    <location>
        <begin position="68"/>
        <end position="205"/>
    </location>
</feature>
<evidence type="ECO:0000256" key="6">
    <source>
        <dbReference type="ARBA" id="ARBA00022438"/>
    </source>
</evidence>
<dbReference type="SUPFAM" id="SSF55920">
    <property type="entry name" value="Creatinase/aminopeptidase"/>
    <property type="match status" value="1"/>
</dbReference>
<evidence type="ECO:0000256" key="2">
    <source>
        <dbReference type="ARBA" id="ARBA00001936"/>
    </source>
</evidence>
<evidence type="ECO:0000256" key="5">
    <source>
        <dbReference type="ARBA" id="ARBA00012574"/>
    </source>
</evidence>
<evidence type="ECO:0000256" key="10">
    <source>
        <dbReference type="ARBA" id="ARBA00023211"/>
    </source>
</evidence>
<organism evidence="13 14">
    <name type="scientific">Verticillium longisporum</name>
    <name type="common">Verticillium dahliae var. longisporum</name>
    <dbReference type="NCBI Taxonomy" id="100787"/>
    <lineage>
        <taxon>Eukaryota</taxon>
        <taxon>Fungi</taxon>
        <taxon>Dikarya</taxon>
        <taxon>Ascomycota</taxon>
        <taxon>Pezizomycotina</taxon>
        <taxon>Sordariomycetes</taxon>
        <taxon>Hypocreomycetidae</taxon>
        <taxon>Glomerellales</taxon>
        <taxon>Plectosphaerellaceae</taxon>
        <taxon>Verticillium</taxon>
    </lineage>
</organism>
<dbReference type="InterPro" id="IPR036005">
    <property type="entry name" value="Creatinase/aminopeptidase-like"/>
</dbReference>
<keyword evidence="6" id="KW-0645">Protease</keyword>
<evidence type="ECO:0000313" key="14">
    <source>
        <dbReference type="Proteomes" id="UP000045706"/>
    </source>
</evidence>
<keyword evidence="7" id="KW-0479">Metal-binding</keyword>
<evidence type="ECO:0000259" key="12">
    <source>
        <dbReference type="SMART" id="SM01011"/>
    </source>
</evidence>
<dbReference type="Proteomes" id="UP000045706">
    <property type="component" value="Unassembled WGS sequence"/>
</dbReference>
<dbReference type="InterPro" id="IPR000994">
    <property type="entry name" value="Pept_M24"/>
</dbReference>
<dbReference type="Gene3D" id="3.90.230.10">
    <property type="entry name" value="Creatinase/methionine aminopeptidase superfamily"/>
    <property type="match status" value="1"/>
</dbReference>
<dbReference type="InterPro" id="IPR052433">
    <property type="entry name" value="X-Pro_dipept-like"/>
</dbReference>
<keyword evidence="10" id="KW-0464">Manganese</keyword>
<dbReference type="SMART" id="SM01011">
    <property type="entry name" value="AMP_N"/>
    <property type="match status" value="1"/>
</dbReference>
<dbReference type="PANTHER" id="PTHR43226">
    <property type="entry name" value="XAA-PRO AMINOPEPTIDASE 3"/>
    <property type="match status" value="1"/>
</dbReference>
<comment type="function">
    <text evidence="3">Catalyzes the removal of a penultimate prolyl residue from the N-termini of peptides.</text>
</comment>
<evidence type="ECO:0000256" key="3">
    <source>
        <dbReference type="ARBA" id="ARBA00002443"/>
    </source>
</evidence>
<dbReference type="PANTHER" id="PTHR43226:SF4">
    <property type="entry name" value="XAA-PRO AMINOPEPTIDASE 3"/>
    <property type="match status" value="1"/>
</dbReference>
<dbReference type="SUPFAM" id="SSF53092">
    <property type="entry name" value="Creatinase/prolidase N-terminal domain"/>
    <property type="match status" value="1"/>
</dbReference>
<evidence type="ECO:0000256" key="9">
    <source>
        <dbReference type="ARBA" id="ARBA00023049"/>
    </source>
</evidence>
<keyword evidence="6" id="KW-0031">Aminopeptidase</keyword>
<evidence type="ECO:0000256" key="11">
    <source>
        <dbReference type="ARBA" id="ARBA00030849"/>
    </source>
</evidence>
<dbReference type="GO" id="GO:0016485">
    <property type="term" value="P:protein processing"/>
    <property type="evidence" value="ECO:0007669"/>
    <property type="project" value="EnsemblFungi"/>
</dbReference>
<dbReference type="InterPro" id="IPR007865">
    <property type="entry name" value="Aminopep_P_N"/>
</dbReference>
<dbReference type="Pfam" id="PF00557">
    <property type="entry name" value="Peptidase_M24"/>
    <property type="match status" value="1"/>
</dbReference>
<dbReference type="Pfam" id="PF05195">
    <property type="entry name" value="AMP_N"/>
    <property type="match status" value="1"/>
</dbReference>
<dbReference type="GO" id="GO:0005739">
    <property type="term" value="C:mitochondrion"/>
    <property type="evidence" value="ECO:0007669"/>
    <property type="project" value="EnsemblFungi"/>
</dbReference>
<dbReference type="InterPro" id="IPR029149">
    <property type="entry name" value="Creatin/AminoP/Spt16_N"/>
</dbReference>
<comment type="similarity">
    <text evidence="4">Belongs to the peptidase M24B family.</text>
</comment>
<dbReference type="GO" id="GO:0030145">
    <property type="term" value="F:manganese ion binding"/>
    <property type="evidence" value="ECO:0007669"/>
    <property type="project" value="InterPro"/>
</dbReference>
<dbReference type="AlphaFoldDB" id="A0A0G4KVN1"/>
<comment type="catalytic activity">
    <reaction evidence="1">
        <text>Release of any N-terminal amino acid, including proline, that is linked to proline, even from a dipeptide or tripeptide.</text>
        <dbReference type="EC" id="3.4.11.9"/>
    </reaction>
</comment>
<evidence type="ECO:0000256" key="1">
    <source>
        <dbReference type="ARBA" id="ARBA00001424"/>
    </source>
</evidence>